<name>A0A1M7TFL9_9BACT</name>
<dbReference type="RefSeq" id="WP_178139343.1">
    <property type="nucleotide sequence ID" value="NZ_FRDI01000011.1"/>
</dbReference>
<dbReference type="Proteomes" id="UP000186469">
    <property type="component" value="Unassembled WGS sequence"/>
</dbReference>
<evidence type="ECO:0000313" key="2">
    <source>
        <dbReference type="EMBL" id="SHN69552.1"/>
    </source>
</evidence>
<sequence length="48" mass="5460">MYTLNELISNAMHSTTQGFVGVGLIFVYFCVIVGVAFYRIKKADHMHH</sequence>
<reference evidence="2 3" key="1">
    <citation type="submission" date="2016-12" db="EMBL/GenBank/DDBJ databases">
        <authorList>
            <person name="Song W.-J."/>
            <person name="Kurnit D.M."/>
        </authorList>
    </citation>
    <scope>NUCLEOTIDE SEQUENCE [LARGE SCALE GENOMIC DNA]</scope>
    <source>
        <strain evidence="2 3">DSM 11393</strain>
    </source>
</reference>
<gene>
    <name evidence="2" type="ORF">SAMN02745728_01963</name>
</gene>
<keyword evidence="3" id="KW-1185">Reference proteome</keyword>
<protein>
    <recommendedName>
        <fullName evidence="4">DUF3149 domain-containing protein</fullName>
    </recommendedName>
</protein>
<keyword evidence="1" id="KW-1133">Transmembrane helix</keyword>
<keyword evidence="1" id="KW-0812">Transmembrane</keyword>
<evidence type="ECO:0008006" key="4">
    <source>
        <dbReference type="Google" id="ProtNLM"/>
    </source>
</evidence>
<proteinExistence type="predicted"/>
<feature type="transmembrane region" description="Helical" evidence="1">
    <location>
        <begin position="20"/>
        <end position="40"/>
    </location>
</feature>
<dbReference type="EMBL" id="FRDI01000011">
    <property type="protein sequence ID" value="SHN69552.1"/>
    <property type="molecule type" value="Genomic_DNA"/>
</dbReference>
<organism evidence="2 3">
    <name type="scientific">Desulfovibrio litoralis DSM 11393</name>
    <dbReference type="NCBI Taxonomy" id="1121455"/>
    <lineage>
        <taxon>Bacteria</taxon>
        <taxon>Pseudomonadati</taxon>
        <taxon>Thermodesulfobacteriota</taxon>
        <taxon>Desulfovibrionia</taxon>
        <taxon>Desulfovibrionales</taxon>
        <taxon>Desulfovibrionaceae</taxon>
        <taxon>Desulfovibrio</taxon>
    </lineage>
</organism>
<accession>A0A1M7TFL9</accession>
<evidence type="ECO:0000256" key="1">
    <source>
        <dbReference type="SAM" id="Phobius"/>
    </source>
</evidence>
<evidence type="ECO:0000313" key="3">
    <source>
        <dbReference type="Proteomes" id="UP000186469"/>
    </source>
</evidence>
<dbReference type="AlphaFoldDB" id="A0A1M7TFL9"/>
<keyword evidence="1" id="KW-0472">Membrane</keyword>